<gene>
    <name evidence="2" type="ORF">Acor_39150</name>
</gene>
<feature type="region of interest" description="Disordered" evidence="1">
    <location>
        <begin position="23"/>
        <end position="49"/>
    </location>
</feature>
<evidence type="ECO:0000313" key="3">
    <source>
        <dbReference type="Proteomes" id="UP000334990"/>
    </source>
</evidence>
<name>A0A5M3W0W0_9ACTN</name>
<organism evidence="2 3">
    <name type="scientific">Acrocarpospora corrugata</name>
    <dbReference type="NCBI Taxonomy" id="35763"/>
    <lineage>
        <taxon>Bacteria</taxon>
        <taxon>Bacillati</taxon>
        <taxon>Actinomycetota</taxon>
        <taxon>Actinomycetes</taxon>
        <taxon>Streptosporangiales</taxon>
        <taxon>Streptosporangiaceae</taxon>
        <taxon>Acrocarpospora</taxon>
    </lineage>
</organism>
<proteinExistence type="predicted"/>
<accession>A0A5M3W0W0</accession>
<dbReference type="EMBL" id="BLAD01000053">
    <property type="protein sequence ID" value="GES01850.1"/>
    <property type="molecule type" value="Genomic_DNA"/>
</dbReference>
<dbReference type="Proteomes" id="UP000334990">
    <property type="component" value="Unassembled WGS sequence"/>
</dbReference>
<reference evidence="2 3" key="1">
    <citation type="submission" date="2019-10" db="EMBL/GenBank/DDBJ databases">
        <title>Whole genome shotgun sequence of Acrocarpospora corrugata NBRC 13972.</title>
        <authorList>
            <person name="Ichikawa N."/>
            <person name="Kimura A."/>
            <person name="Kitahashi Y."/>
            <person name="Komaki H."/>
            <person name="Oguchi A."/>
        </authorList>
    </citation>
    <scope>NUCLEOTIDE SEQUENCE [LARGE SCALE GENOMIC DNA]</scope>
    <source>
        <strain evidence="2 3">NBRC 13972</strain>
    </source>
</reference>
<evidence type="ECO:0000256" key="1">
    <source>
        <dbReference type="SAM" id="MobiDB-lite"/>
    </source>
</evidence>
<dbReference type="AlphaFoldDB" id="A0A5M3W0W0"/>
<keyword evidence="3" id="KW-1185">Reference proteome</keyword>
<comment type="caution">
    <text evidence="2">The sequence shown here is derived from an EMBL/GenBank/DDBJ whole genome shotgun (WGS) entry which is preliminary data.</text>
</comment>
<protein>
    <submittedName>
        <fullName evidence="2">Uncharacterized protein</fullName>
    </submittedName>
</protein>
<evidence type="ECO:0000313" key="2">
    <source>
        <dbReference type="EMBL" id="GES01850.1"/>
    </source>
</evidence>
<sequence length="82" mass="8206">MHAVFVGDEVEAVGGEGGVVGEAAQGGGAVGGQGGQLHDSGGGDMFYEKPPVEREFADHRVRVTGAGWIALAAIPAKFASVL</sequence>
<feature type="compositionally biased region" description="Gly residues" evidence="1">
    <location>
        <begin position="23"/>
        <end position="44"/>
    </location>
</feature>